<dbReference type="KEGG" id="tet:TTHERM_00711960"/>
<protein>
    <submittedName>
        <fullName evidence="2">Uncharacterized protein</fullName>
    </submittedName>
</protein>
<dbReference type="EMBL" id="GG662338">
    <property type="protein sequence ID" value="EAS05611.2"/>
    <property type="molecule type" value="Genomic_DNA"/>
</dbReference>
<feature type="region of interest" description="Disordered" evidence="1">
    <location>
        <begin position="571"/>
        <end position="596"/>
    </location>
</feature>
<dbReference type="AlphaFoldDB" id="Q24CZ7"/>
<organism evidence="2 3">
    <name type="scientific">Tetrahymena thermophila (strain SB210)</name>
    <dbReference type="NCBI Taxonomy" id="312017"/>
    <lineage>
        <taxon>Eukaryota</taxon>
        <taxon>Sar</taxon>
        <taxon>Alveolata</taxon>
        <taxon>Ciliophora</taxon>
        <taxon>Intramacronucleata</taxon>
        <taxon>Oligohymenophorea</taxon>
        <taxon>Hymenostomatida</taxon>
        <taxon>Tetrahymenina</taxon>
        <taxon>Tetrahymenidae</taxon>
        <taxon>Tetrahymena</taxon>
    </lineage>
</organism>
<evidence type="ECO:0000313" key="3">
    <source>
        <dbReference type="Proteomes" id="UP000009168"/>
    </source>
</evidence>
<dbReference type="Proteomes" id="UP000009168">
    <property type="component" value="Unassembled WGS sequence"/>
</dbReference>
<feature type="compositionally biased region" description="Polar residues" evidence="1">
    <location>
        <begin position="166"/>
        <end position="175"/>
    </location>
</feature>
<proteinExistence type="predicted"/>
<gene>
    <name evidence="2" type="ORF">TTHERM_00711960</name>
</gene>
<dbReference type="GeneID" id="7822868"/>
<reference evidence="3" key="1">
    <citation type="journal article" date="2006" name="PLoS Biol.">
        <title>Macronuclear genome sequence of the ciliate Tetrahymena thermophila, a model eukaryote.</title>
        <authorList>
            <person name="Eisen J.A."/>
            <person name="Coyne R.S."/>
            <person name="Wu M."/>
            <person name="Wu D."/>
            <person name="Thiagarajan M."/>
            <person name="Wortman J.R."/>
            <person name="Badger J.H."/>
            <person name="Ren Q."/>
            <person name="Amedeo P."/>
            <person name="Jones K.M."/>
            <person name="Tallon L.J."/>
            <person name="Delcher A.L."/>
            <person name="Salzberg S.L."/>
            <person name="Silva J.C."/>
            <person name="Haas B.J."/>
            <person name="Majoros W.H."/>
            <person name="Farzad M."/>
            <person name="Carlton J.M."/>
            <person name="Smith R.K. Jr."/>
            <person name="Garg J."/>
            <person name="Pearlman R.E."/>
            <person name="Karrer K.M."/>
            <person name="Sun L."/>
            <person name="Manning G."/>
            <person name="Elde N.C."/>
            <person name="Turkewitz A.P."/>
            <person name="Asai D.J."/>
            <person name="Wilkes D.E."/>
            <person name="Wang Y."/>
            <person name="Cai H."/>
            <person name="Collins K."/>
            <person name="Stewart B.A."/>
            <person name="Lee S.R."/>
            <person name="Wilamowska K."/>
            <person name="Weinberg Z."/>
            <person name="Ruzzo W.L."/>
            <person name="Wloga D."/>
            <person name="Gaertig J."/>
            <person name="Frankel J."/>
            <person name="Tsao C.-C."/>
            <person name="Gorovsky M.A."/>
            <person name="Keeling P.J."/>
            <person name="Waller R.F."/>
            <person name="Patron N.J."/>
            <person name="Cherry J.M."/>
            <person name="Stover N.A."/>
            <person name="Krieger C.J."/>
            <person name="del Toro C."/>
            <person name="Ryder H.F."/>
            <person name="Williamson S.C."/>
            <person name="Barbeau R.A."/>
            <person name="Hamilton E.P."/>
            <person name="Orias E."/>
        </authorList>
    </citation>
    <scope>NUCLEOTIDE SEQUENCE [LARGE SCALE GENOMIC DNA]</scope>
    <source>
        <strain evidence="3">SB210</strain>
    </source>
</reference>
<evidence type="ECO:0000313" key="2">
    <source>
        <dbReference type="EMBL" id="EAS05611.2"/>
    </source>
</evidence>
<accession>Q24CZ7</accession>
<feature type="compositionally biased region" description="Polar residues" evidence="1">
    <location>
        <begin position="577"/>
        <end position="596"/>
    </location>
</feature>
<feature type="compositionally biased region" description="Polar residues" evidence="1">
    <location>
        <begin position="494"/>
        <end position="510"/>
    </location>
</feature>
<evidence type="ECO:0000256" key="1">
    <source>
        <dbReference type="SAM" id="MobiDB-lite"/>
    </source>
</evidence>
<dbReference type="HOGENOM" id="CLU_391553_0_0_1"/>
<feature type="region of interest" description="Disordered" evidence="1">
    <location>
        <begin position="489"/>
        <end position="510"/>
    </location>
</feature>
<dbReference type="RefSeq" id="XP_001025856.2">
    <property type="nucleotide sequence ID" value="XM_001025856.3"/>
</dbReference>
<dbReference type="InParanoid" id="Q24CZ7"/>
<name>Q24CZ7_TETTS</name>
<feature type="region of interest" description="Disordered" evidence="1">
    <location>
        <begin position="153"/>
        <end position="175"/>
    </location>
</feature>
<sequence>MELSSCIKPGVLSSLESIKNISEISKNPFSSFFQILQEQQEKKNFSKFPVLAEINSYAHPNEYEKYNQQRQIYKSRKMTFTEEEDLCNDTFNLNQNTSDNLQAMQIESNQNKFNFNVGNNQKEECNQQPFFQDELLSQNFECAVSEYCNGYEEEDQENEEGGANTPGFTSQYQSPQSKCLITDTINKSNSYYTQQNPVSNEFFTRSQQLFEGSPVFSNYFHNNSNNQAVKQERKIHAYKQNQSPNPKSDSILFPNLTSQNVQYKIISKHLERIQKLVEKIKNTQVVRKYILNSQHTDCLEKVKNCLLKQKKINNLPFITSCLQIIRFQLFQQKFNIAAKDKQKQQNLAYQSQVAYQKAFLKLEENYQRTLEQIQSYNCPTENLKYNLKEQLLDSKAMALPQNYEQLIRFISSLRNLINQIYQIKLQQQDQSLNQNNLTTLKRSMSTPTVQIRSQSIFSNFNQSINNLKKSTSIHLASFSNNFNSNSLVKESEFQQRQSENKQLNEGNIPVNSQQNINSFPIFNQKNNIPSSKNQFQNEQNQFFINFSNKNQESQNQNIQLFNLNPQNILNQQQQHISTRSTATTQKDNSNQNESQNVNLFGLSVQKSSRSSSVRSSHFNEDNDICNSPLSTSNNIFNFTNKLQNIVKEDDNSQVCYKNSFSNKFEFLSNNFIEQECPQQEQKEISDFQNNQKMESKNSKLEAQTKSPLIASDNEETALPTFKCCSNNNPFFDYSHTPTIQSFKSSQKNKSNAMFIE</sequence>
<keyword evidence="3" id="KW-1185">Reference proteome</keyword>